<dbReference type="InterPro" id="IPR036259">
    <property type="entry name" value="MFS_trans_sf"/>
</dbReference>
<sequence>MLLMTVQATNATFLLTSLILYGFLGKLAVEPIIISWLGENAPQVGIGTTLGVFNFFGMMSSIVAPALTGNISDITGSKILGFYIAIVLLVIGTLLFLAANIHKKTPEVSSDLT</sequence>
<evidence type="ECO:0000313" key="9">
    <source>
        <dbReference type="Proteomes" id="UP000019488"/>
    </source>
</evidence>
<evidence type="ECO:0000259" key="7">
    <source>
        <dbReference type="PROSITE" id="PS50850"/>
    </source>
</evidence>
<evidence type="ECO:0000256" key="6">
    <source>
        <dbReference type="SAM" id="Phobius"/>
    </source>
</evidence>
<feature type="transmembrane region" description="Helical" evidence="6">
    <location>
        <begin position="79"/>
        <end position="101"/>
    </location>
</feature>
<dbReference type="SUPFAM" id="SSF103473">
    <property type="entry name" value="MFS general substrate transporter"/>
    <property type="match status" value="1"/>
</dbReference>
<feature type="transmembrane region" description="Helical" evidence="6">
    <location>
        <begin position="12"/>
        <end position="38"/>
    </location>
</feature>
<accession>X0PAZ0</accession>
<comment type="caution">
    <text evidence="8">The sequence shown here is derived from an EMBL/GenBank/DDBJ whole genome shotgun (WGS) entry which is preliminary data.</text>
</comment>
<name>X0PAZ0_9LACO</name>
<dbReference type="Pfam" id="PF11700">
    <property type="entry name" value="ATG22"/>
    <property type="match status" value="1"/>
</dbReference>
<comment type="subcellular location">
    <subcellularLocation>
        <location evidence="1">Cell membrane</location>
        <topology evidence="1">Multi-pass membrane protein</topology>
    </subcellularLocation>
</comment>
<dbReference type="eggNOG" id="COG2271">
    <property type="taxonomic scope" value="Bacteria"/>
</dbReference>
<feature type="domain" description="Major facilitator superfamily (MFS) profile" evidence="7">
    <location>
        <begin position="1"/>
        <end position="104"/>
    </location>
</feature>
<organism evidence="8 9">
    <name type="scientific">Lentilactobacillus farraginis DSM 18382 = JCM 14108</name>
    <dbReference type="NCBI Taxonomy" id="1423743"/>
    <lineage>
        <taxon>Bacteria</taxon>
        <taxon>Bacillati</taxon>
        <taxon>Bacillota</taxon>
        <taxon>Bacilli</taxon>
        <taxon>Lactobacillales</taxon>
        <taxon>Lactobacillaceae</taxon>
        <taxon>Lentilactobacillus</taxon>
    </lineage>
</organism>
<keyword evidence="2" id="KW-0813">Transport</keyword>
<evidence type="ECO:0000256" key="1">
    <source>
        <dbReference type="ARBA" id="ARBA00004651"/>
    </source>
</evidence>
<proteinExistence type="predicted"/>
<dbReference type="EMBL" id="BAKI01000017">
    <property type="protein sequence ID" value="GAF36798.1"/>
    <property type="molecule type" value="Genomic_DNA"/>
</dbReference>
<evidence type="ECO:0000256" key="2">
    <source>
        <dbReference type="ARBA" id="ARBA00022448"/>
    </source>
</evidence>
<dbReference type="PROSITE" id="PS50850">
    <property type="entry name" value="MFS"/>
    <property type="match status" value="1"/>
</dbReference>
<dbReference type="InterPro" id="IPR020846">
    <property type="entry name" value="MFS_dom"/>
</dbReference>
<evidence type="ECO:0000256" key="5">
    <source>
        <dbReference type="ARBA" id="ARBA00023136"/>
    </source>
</evidence>
<reference evidence="8" key="1">
    <citation type="journal article" date="2014" name="Genome Announc.">
        <title>Draft Genome Sequences of Two Lactobacillus Strains, L. farraginis JCM 14108T and L. composti JCM 14202T, Isolated from Compost of Distilled Shochu Residue.</title>
        <authorList>
            <person name="Yuki M."/>
            <person name="Oshima K."/>
            <person name="Suda W."/>
            <person name="Kitahara M."/>
            <person name="Kitamura K."/>
            <person name="Iida T."/>
            <person name="Hattori M."/>
            <person name="Ohkuma M."/>
        </authorList>
    </citation>
    <scope>NUCLEOTIDE SEQUENCE [LARGE SCALE GENOMIC DNA]</scope>
    <source>
        <strain evidence="8">JCM 14108</strain>
    </source>
</reference>
<evidence type="ECO:0000256" key="3">
    <source>
        <dbReference type="ARBA" id="ARBA00022692"/>
    </source>
</evidence>
<feature type="transmembrane region" description="Helical" evidence="6">
    <location>
        <begin position="44"/>
        <end position="67"/>
    </location>
</feature>
<evidence type="ECO:0000256" key="4">
    <source>
        <dbReference type="ARBA" id="ARBA00022989"/>
    </source>
</evidence>
<dbReference type="AlphaFoldDB" id="X0PAZ0"/>
<dbReference type="GO" id="GO:0022857">
    <property type="term" value="F:transmembrane transporter activity"/>
    <property type="evidence" value="ECO:0007669"/>
    <property type="project" value="InterPro"/>
</dbReference>
<dbReference type="Proteomes" id="UP000019488">
    <property type="component" value="Unassembled WGS sequence"/>
</dbReference>
<dbReference type="GO" id="GO:0005886">
    <property type="term" value="C:plasma membrane"/>
    <property type="evidence" value="ECO:0007669"/>
    <property type="project" value="UniProtKB-SubCell"/>
</dbReference>
<protein>
    <submittedName>
        <fullName evidence="8">Probable metabolite transport protein</fullName>
    </submittedName>
</protein>
<keyword evidence="4 6" id="KW-1133">Transmembrane helix</keyword>
<dbReference type="InterPro" id="IPR024671">
    <property type="entry name" value="Atg22-like"/>
</dbReference>
<gene>
    <name evidence="8" type="ORF">JCM14108_1785</name>
</gene>
<keyword evidence="5 6" id="KW-0472">Membrane</keyword>
<keyword evidence="3 6" id="KW-0812">Transmembrane</keyword>
<dbReference type="Gene3D" id="1.20.1250.20">
    <property type="entry name" value="MFS general substrate transporter like domains"/>
    <property type="match status" value="1"/>
</dbReference>
<evidence type="ECO:0000313" key="8">
    <source>
        <dbReference type="EMBL" id="GAF36798.1"/>
    </source>
</evidence>